<dbReference type="KEGG" id="ccin:107266396"/>
<keyword evidence="9 12" id="KW-0472">Membrane</keyword>
<evidence type="ECO:0000256" key="10">
    <source>
        <dbReference type="ARBA" id="ARBA00023242"/>
    </source>
</evidence>
<dbReference type="GO" id="GO:0031965">
    <property type="term" value="C:nuclear membrane"/>
    <property type="evidence" value="ECO:0007669"/>
    <property type="project" value="UniProtKB-SubCell"/>
</dbReference>
<keyword evidence="10" id="KW-0539">Nucleus</keyword>
<evidence type="ECO:0000256" key="2">
    <source>
        <dbReference type="ARBA" id="ARBA00004127"/>
    </source>
</evidence>
<organism evidence="13 14">
    <name type="scientific">Cephus cinctus</name>
    <name type="common">Wheat stem sawfly</name>
    <dbReference type="NCBI Taxonomy" id="211228"/>
    <lineage>
        <taxon>Eukaryota</taxon>
        <taxon>Metazoa</taxon>
        <taxon>Ecdysozoa</taxon>
        <taxon>Arthropoda</taxon>
        <taxon>Hexapoda</taxon>
        <taxon>Insecta</taxon>
        <taxon>Pterygota</taxon>
        <taxon>Neoptera</taxon>
        <taxon>Endopterygota</taxon>
        <taxon>Hymenoptera</taxon>
        <taxon>Cephoidea</taxon>
        <taxon>Cephidae</taxon>
        <taxon>Cephus</taxon>
    </lineage>
</organism>
<reference evidence="14" key="1">
    <citation type="submission" date="2025-08" db="UniProtKB">
        <authorList>
            <consortium name="RefSeq"/>
        </authorList>
    </citation>
    <scope>IDENTIFICATION</scope>
</reference>
<feature type="transmembrane region" description="Helical" evidence="12">
    <location>
        <begin position="91"/>
        <end position="115"/>
    </location>
</feature>
<evidence type="ECO:0000256" key="8">
    <source>
        <dbReference type="ARBA" id="ARBA00023125"/>
    </source>
</evidence>
<feature type="transmembrane region" description="Helical" evidence="12">
    <location>
        <begin position="52"/>
        <end position="71"/>
    </location>
</feature>
<accession>A0AAJ7FHN0</accession>
<comment type="similarity">
    <text evidence="3">Belongs to the TMEM18 family.</text>
</comment>
<keyword evidence="6 12" id="KW-1133">Transmembrane helix</keyword>
<evidence type="ECO:0000256" key="6">
    <source>
        <dbReference type="ARBA" id="ARBA00022989"/>
    </source>
</evidence>
<dbReference type="PANTHER" id="PTHR22593:SF2">
    <property type="entry name" value="TRANSMEMBRANE PROTEIN 18"/>
    <property type="match status" value="1"/>
</dbReference>
<dbReference type="InterPro" id="IPR026721">
    <property type="entry name" value="TMEM18"/>
</dbReference>
<sequence>MEKPDFIANDVIDGVWSFLQSIEWRDPWFALLLTFHVAVTMTALMTRNHANFQIILFLALLLLVYFSESINEMAATNWMVFSKQQYFDSKGLFISIVFSVPILINCMIMVASWLYQSSQLMTSLKKAQLREQAKNRRTDGESTTTNGKSARQKQE</sequence>
<keyword evidence="8" id="KW-0238">DNA-binding</keyword>
<comment type="subcellular location">
    <subcellularLocation>
        <location evidence="2">Endomembrane system</location>
        <topology evidence="2">Multi-pass membrane protein</topology>
    </subcellularLocation>
    <subcellularLocation>
        <location evidence="1">Nucleus membrane</location>
    </subcellularLocation>
</comment>
<dbReference type="CTD" id="129787"/>
<name>A0AAJ7FHN0_CEPCN</name>
<dbReference type="Pfam" id="PF14770">
    <property type="entry name" value="TMEM18"/>
    <property type="match status" value="1"/>
</dbReference>
<dbReference type="GeneID" id="107266396"/>
<evidence type="ECO:0000313" key="13">
    <source>
        <dbReference type="Proteomes" id="UP000694920"/>
    </source>
</evidence>
<keyword evidence="7" id="KW-0175">Coiled coil</keyword>
<gene>
    <name evidence="14" type="primary">LOC107266396</name>
</gene>
<evidence type="ECO:0000256" key="12">
    <source>
        <dbReference type="SAM" id="Phobius"/>
    </source>
</evidence>
<evidence type="ECO:0000256" key="3">
    <source>
        <dbReference type="ARBA" id="ARBA00009971"/>
    </source>
</evidence>
<dbReference type="PANTHER" id="PTHR22593">
    <property type="entry name" value="TRANSMEMBRANE PROTEIN 18"/>
    <property type="match status" value="1"/>
</dbReference>
<evidence type="ECO:0000313" key="14">
    <source>
        <dbReference type="RefSeq" id="XP_015592322.1"/>
    </source>
</evidence>
<evidence type="ECO:0000256" key="9">
    <source>
        <dbReference type="ARBA" id="ARBA00023136"/>
    </source>
</evidence>
<dbReference type="AlphaFoldDB" id="A0AAJ7FHN0"/>
<evidence type="ECO:0000256" key="4">
    <source>
        <dbReference type="ARBA" id="ARBA00014253"/>
    </source>
</evidence>
<evidence type="ECO:0000256" key="1">
    <source>
        <dbReference type="ARBA" id="ARBA00004126"/>
    </source>
</evidence>
<proteinExistence type="inferred from homology"/>
<evidence type="ECO:0000256" key="7">
    <source>
        <dbReference type="ARBA" id="ARBA00023054"/>
    </source>
</evidence>
<evidence type="ECO:0000256" key="11">
    <source>
        <dbReference type="SAM" id="MobiDB-lite"/>
    </source>
</evidence>
<feature type="compositionally biased region" description="Basic and acidic residues" evidence="11">
    <location>
        <begin position="131"/>
        <end position="140"/>
    </location>
</feature>
<dbReference type="Proteomes" id="UP000694920">
    <property type="component" value="Unplaced"/>
</dbReference>
<dbReference type="RefSeq" id="XP_015592322.1">
    <property type="nucleotide sequence ID" value="XM_015736836.2"/>
</dbReference>
<keyword evidence="5 12" id="KW-0812">Transmembrane</keyword>
<protein>
    <recommendedName>
        <fullName evidence="4">Transmembrane protein 18</fullName>
    </recommendedName>
</protein>
<evidence type="ECO:0000256" key="5">
    <source>
        <dbReference type="ARBA" id="ARBA00022692"/>
    </source>
</evidence>
<keyword evidence="13" id="KW-1185">Reference proteome</keyword>
<feature type="region of interest" description="Disordered" evidence="11">
    <location>
        <begin position="131"/>
        <end position="155"/>
    </location>
</feature>
<feature type="transmembrane region" description="Helical" evidence="12">
    <location>
        <begin position="28"/>
        <end position="45"/>
    </location>
</feature>
<dbReference type="GO" id="GO:0003677">
    <property type="term" value="F:DNA binding"/>
    <property type="evidence" value="ECO:0007669"/>
    <property type="project" value="UniProtKB-KW"/>
</dbReference>